<reference evidence="1" key="3">
    <citation type="submission" date="2017-02" db="EMBL/GenBank/DDBJ databases">
        <title>Evolutionary dynamics of pathoadaptation revealed by three independent acquisitions of the VirB/D4 type IV secretion system in Bartonella.</title>
        <authorList>
            <person name="Harms A."/>
            <person name="Segers F.H.I.D."/>
            <person name="Quebatte M."/>
            <person name="Mistl C."/>
            <person name="Manfredi P."/>
            <person name="Koerner J."/>
            <person name="Chomel B."/>
            <person name="Kosoy M."/>
            <person name="Maruyama S."/>
            <person name="Engel P."/>
            <person name="Dehio C."/>
        </authorList>
    </citation>
    <scope>NUCLEOTIDE SEQUENCE [LARGE SCALE GENOMIC DNA]</scope>
    <source>
        <strain evidence="1">R1</strain>
    </source>
</reference>
<organism evidence="2">
    <name type="scientific">Bartonella schoenbuchensis (strain DSM 13525 / NCTC 13165 / R1)</name>
    <dbReference type="NCBI Taxonomy" id="687861"/>
    <lineage>
        <taxon>Bacteria</taxon>
        <taxon>Pseudomonadati</taxon>
        <taxon>Pseudomonadota</taxon>
        <taxon>Alphaproteobacteria</taxon>
        <taxon>Hyphomicrobiales</taxon>
        <taxon>Bartonellaceae</taxon>
        <taxon>Bartonella</taxon>
    </lineage>
</organism>
<dbReference type="InterPro" id="IPR023157">
    <property type="entry name" value="AGR-C-984p-like_sf"/>
</dbReference>
<dbReference type="EMBL" id="CP019789">
    <property type="protein sequence ID" value="AQX31245.1"/>
    <property type="molecule type" value="Genomic_DNA"/>
</dbReference>
<reference evidence="3" key="2">
    <citation type="journal article" date="2017" name="Genome Biol. Evol.">
        <title>Evolutionary Dynamics of Pathoadaptation Revealed by Three Independent Acquisitions of the VirB/D4 Type IV Secretion System in Bartonella.</title>
        <authorList>
            <person name="Harms A."/>
            <person name="Segers F.H."/>
            <person name="Quebatte M."/>
            <person name="Mistl C."/>
            <person name="Manfredi P."/>
            <person name="Korner J."/>
            <person name="Chomel B.B."/>
            <person name="Kosoy M."/>
            <person name="Maruyama S."/>
            <person name="Engel P."/>
            <person name="Dehio C."/>
        </authorList>
    </citation>
    <scope>NUCLEOTIDE SEQUENCE [LARGE SCALE GENOMIC DNA]</scope>
    <source>
        <strain evidence="3">R1</strain>
    </source>
</reference>
<proteinExistence type="predicted"/>
<reference evidence="2" key="1">
    <citation type="journal article" date="2011" name="PLoS Genet.">
        <title>Parallel evolution of a type IV secretion system in radiating lineages of the host-restricted bacterial pathogen Bartonella.</title>
        <authorList>
            <person name="Engel P."/>
            <person name="Salzburger W."/>
            <person name="Liesch M."/>
            <person name="Chang C.C."/>
            <person name="Maruyama S."/>
            <person name="Lanz C."/>
            <person name="Calteau A."/>
            <person name="Lajus A."/>
            <person name="Medigue C."/>
            <person name="Schuster S.C."/>
            <person name="Dehio C."/>
        </authorList>
    </citation>
    <scope>NUCLEOTIDE SEQUENCE</scope>
    <source>
        <strain evidence="2">R1</strain>
    </source>
</reference>
<evidence type="ECO:0000313" key="3">
    <source>
        <dbReference type="Proteomes" id="UP000190811"/>
    </source>
</evidence>
<gene>
    <name evidence="2" type="ORF">BARSC_190108</name>
    <name evidence="1" type="ORF">BscR1v2_013310</name>
</gene>
<protein>
    <recommendedName>
        <fullName evidence="4">Flagellar basal-body rod protein FlgF</fullName>
    </recommendedName>
</protein>
<accession>E6Z149</accession>
<dbReference type="InterPro" id="IPR010626">
    <property type="entry name" value="DUF1217"/>
</dbReference>
<dbReference type="Gene3D" id="1.10.3700.10">
    <property type="entry name" value="AGR C 984p-like"/>
    <property type="match status" value="1"/>
</dbReference>
<dbReference type="RefSeq" id="WP_078690114.1">
    <property type="nucleotide sequence ID" value="NZ_CP019789.1"/>
</dbReference>
<dbReference type="SUPFAM" id="SSF158837">
    <property type="entry name" value="AGR C 984p-like"/>
    <property type="match status" value="1"/>
</dbReference>
<evidence type="ECO:0008006" key="4">
    <source>
        <dbReference type="Google" id="ProtNLM"/>
    </source>
</evidence>
<evidence type="ECO:0000313" key="2">
    <source>
        <dbReference type="EMBL" id="CBI82837.1"/>
    </source>
</evidence>
<sequence length="266" mass="30090">MISTYMSYRSTIDNMKQTSSQLFNEPQVKRETDYYVSHIIGIRSVDDFLADDRIYRYAMKAYGLEDMIYAKGMMRKVLSDPDYASQLTDRRYQQFAAAFNFSVYGEEATQRESAKTGTVNKYMQQTLEIKVGEENEGTRLALYFTRTIGEMTKSGVLSEKSWAYQILGDKALSAVVFTALNIPESVRSSKIEAQKSLLESRMSLGDLEDPKKLEQFIARFSAMYDAQNRTDTNPALTLLQDSNLGSGLAFSPETMVALQSLKRGNA</sequence>
<evidence type="ECO:0000313" key="1">
    <source>
        <dbReference type="EMBL" id="AQX31245.1"/>
    </source>
</evidence>
<name>E6Z149_BARSR</name>
<dbReference type="Pfam" id="PF06748">
    <property type="entry name" value="DUF1217"/>
    <property type="match status" value="1"/>
</dbReference>
<dbReference type="STRING" id="687861.BscR1v2_013310"/>
<dbReference type="EMBL" id="FN645524">
    <property type="protein sequence ID" value="CBI82837.1"/>
    <property type="molecule type" value="Genomic_DNA"/>
</dbReference>
<dbReference type="AlphaFoldDB" id="E6Z149"/>
<dbReference type="Proteomes" id="UP000190811">
    <property type="component" value="Chromosome"/>
</dbReference>